<dbReference type="AlphaFoldDB" id="I4BB95"/>
<dbReference type="PROSITE" id="PS51257">
    <property type="entry name" value="PROKAR_LIPOPROTEIN"/>
    <property type="match status" value="1"/>
</dbReference>
<dbReference type="InterPro" id="IPR006597">
    <property type="entry name" value="Sel1-like"/>
</dbReference>
<accession>I4BB95</accession>
<dbReference type="SUPFAM" id="SSF48452">
    <property type="entry name" value="TPR-like"/>
    <property type="match status" value="1"/>
</dbReference>
<dbReference type="OrthoDB" id="490929at2"/>
<gene>
    <name evidence="1" type="ordered locus">Turpa_3918</name>
</gene>
<name>I4BB95_TURPD</name>
<dbReference type="SMART" id="SM00028">
    <property type="entry name" value="TPR"/>
    <property type="match status" value="3"/>
</dbReference>
<dbReference type="SMART" id="SM00671">
    <property type="entry name" value="SEL1"/>
    <property type="match status" value="3"/>
</dbReference>
<dbReference type="STRING" id="869212.Turpa_3918"/>
<dbReference type="KEGG" id="tpx:Turpa_3918"/>
<dbReference type="Proteomes" id="UP000006048">
    <property type="component" value="Chromosome"/>
</dbReference>
<organism evidence="1 2">
    <name type="scientific">Turneriella parva (strain ATCC BAA-1111 / DSM 21527 / NCTC 11395 / H)</name>
    <name type="common">Leptospira parva</name>
    <dbReference type="NCBI Taxonomy" id="869212"/>
    <lineage>
        <taxon>Bacteria</taxon>
        <taxon>Pseudomonadati</taxon>
        <taxon>Spirochaetota</taxon>
        <taxon>Spirochaetia</taxon>
        <taxon>Leptospirales</taxon>
        <taxon>Leptospiraceae</taxon>
        <taxon>Turneriella</taxon>
    </lineage>
</organism>
<dbReference type="InterPro" id="IPR019734">
    <property type="entry name" value="TPR_rpt"/>
</dbReference>
<reference evidence="1 2" key="1">
    <citation type="submission" date="2012-06" db="EMBL/GenBank/DDBJ databases">
        <title>The complete chromosome of genome of Turneriella parva DSM 21527.</title>
        <authorList>
            <consortium name="US DOE Joint Genome Institute (JGI-PGF)"/>
            <person name="Lucas S."/>
            <person name="Han J."/>
            <person name="Lapidus A."/>
            <person name="Bruce D."/>
            <person name="Goodwin L."/>
            <person name="Pitluck S."/>
            <person name="Peters L."/>
            <person name="Kyrpides N."/>
            <person name="Mavromatis K."/>
            <person name="Ivanova N."/>
            <person name="Mikhailova N."/>
            <person name="Chertkov O."/>
            <person name="Detter J.C."/>
            <person name="Tapia R."/>
            <person name="Han C."/>
            <person name="Land M."/>
            <person name="Hauser L."/>
            <person name="Markowitz V."/>
            <person name="Cheng J.-F."/>
            <person name="Hugenholtz P."/>
            <person name="Woyke T."/>
            <person name="Wu D."/>
            <person name="Gronow S."/>
            <person name="Wellnitz S."/>
            <person name="Brambilla E."/>
            <person name="Klenk H.-P."/>
            <person name="Eisen J.A."/>
        </authorList>
    </citation>
    <scope>NUCLEOTIDE SEQUENCE [LARGE SCALE GENOMIC DNA]</scope>
    <source>
        <strain evidence="2">ATCC BAA-1111 / DSM 21527 / NCTC 11395 / H</strain>
    </source>
</reference>
<dbReference type="EMBL" id="CP002959">
    <property type="protein sequence ID" value="AFM14552.1"/>
    <property type="molecule type" value="Genomic_DNA"/>
</dbReference>
<dbReference type="HOGENOM" id="CLU_1077453_0_0_12"/>
<proteinExistence type="predicted"/>
<keyword evidence="2" id="KW-1185">Reference proteome</keyword>
<evidence type="ECO:0000313" key="2">
    <source>
        <dbReference type="Proteomes" id="UP000006048"/>
    </source>
</evidence>
<evidence type="ECO:0000313" key="1">
    <source>
        <dbReference type="EMBL" id="AFM14552.1"/>
    </source>
</evidence>
<dbReference type="InterPro" id="IPR011990">
    <property type="entry name" value="TPR-like_helical_dom_sf"/>
</dbReference>
<protein>
    <submittedName>
        <fullName evidence="1">Sel1 domain protein repeat-containing protein</fullName>
    </submittedName>
</protein>
<dbReference type="RefSeq" id="WP_014805029.1">
    <property type="nucleotide sequence ID" value="NC_018020.1"/>
</dbReference>
<sequence length="258" mass="29553">MRAMILLLLAALTAMGCGKGYEELLKTGMDLRRAQKWGEAKHALFAAAEKKATAEVYKELGNVFLLGEQNIAEAEGYYKKSLAVEPTYINAQFNMGVISLKKYEFTLDDKGKGDEALLDEANSWFKKVYEQNPNFSIGIEEMAKYHYYRHDYKQALETAQKAIAVDNRNANAYSVTGQIYFSGLKDYKQAFENFEFARSLNNKDADVVFFLWATSEKLKKTQDSAQFKTRYEQMLKQEGLTTEQARERVKRLENQLKG</sequence>
<dbReference type="Gene3D" id="1.25.40.10">
    <property type="entry name" value="Tetratricopeptide repeat domain"/>
    <property type="match status" value="2"/>
</dbReference>